<keyword evidence="4" id="KW-1185">Reference proteome</keyword>
<feature type="region of interest" description="Disordered" evidence="2">
    <location>
        <begin position="555"/>
        <end position="582"/>
    </location>
</feature>
<sequence length="916" mass="108120">MFDWTLDRVLRCMAHLMHEDDLPQVPMFLVEKYREPSILEKPRMKKLLKLIYDETPKLRERFESVEEFEKDLESIHQVAEVLSINAEDSDVWKRSSFQAVVPSIFLDRRKNEYISKLGIFNLYFDFLVCSATTSLGGSFIEAWLISKFNQQRIIYEVVPYSAWISIRTALMEEIVDDDDFPDFVSRQDFVSLRKYYTDFPNVFDNLMRTGIDKMLNAVPLACQQIYHETLFDIYRLLEVGDRIYNKFSEALKPFSSCSTSIYRIPIFRLFVVVVNNTAHSEKFLFAKELKNALELILKREITEVIVETETDRKNGIVRLITWQNARKIIDSLGVKGSDYTMLPMHAEKTSNIVSVPLVSTYGTHCKPSGDVWKEIIQYLTNTMKLFQCCEKSDLPKILNWINVNFNEIMFPANSWYAVELWKVRAFMNKAEHELRKYKTIRKVCQVPPTTAISYTKNETFEYVTKLMKPMELTVELFEHSYKMHMAKGTQKISMNNIYWIYSSCVENQLYNICENIKTATNNQYIHRNILETFEKIATGEIVVQKPPNMDVKEVSNSQENTIQKKSVEEGEKKEHEAVKPSEKMDEAQFLKKICELENDLRKSREEKNEMEMKLKTEIAENLKISENLEISKKELKQVRKELKCTREISSKNEKEIQKMKEDQENEKKNYEKTMESKNEESIKYFVKLQKSVKNSEVLNLRIKSLEDDLRLAETSKTDIEKRFETDLIQAENLKKNLEIVNQDLKNRLVSLEEKLAEKSTTNIENRLNTELVEIENSKKNLEDINEDLKKQLVSSEEKNGRIEEENRKLREKFVQLEKWFENGAAKMSRISKNQETLRKYENILKIDYRKMIDSMSAKLTELIQKFPANFEFRKAKNEVEFFEENYESYMENIRKEMEKIETNPAGNFEEGEQEIE</sequence>
<keyword evidence="1" id="KW-0175">Coiled coil</keyword>
<feature type="compositionally biased region" description="Basic and acidic residues" evidence="2">
    <location>
        <begin position="565"/>
        <end position="582"/>
    </location>
</feature>
<comment type="caution">
    <text evidence="3">The sequence shown here is derived from an EMBL/GenBank/DDBJ whole genome shotgun (WGS) entry which is preliminary data.</text>
</comment>
<organism evidence="3 4">
    <name type="scientific">Caenorhabditis angaria</name>
    <dbReference type="NCBI Taxonomy" id="860376"/>
    <lineage>
        <taxon>Eukaryota</taxon>
        <taxon>Metazoa</taxon>
        <taxon>Ecdysozoa</taxon>
        <taxon>Nematoda</taxon>
        <taxon>Chromadorea</taxon>
        <taxon>Rhabditida</taxon>
        <taxon>Rhabditina</taxon>
        <taxon>Rhabditomorpha</taxon>
        <taxon>Rhabditoidea</taxon>
        <taxon>Rhabditidae</taxon>
        <taxon>Peloderinae</taxon>
        <taxon>Caenorhabditis</taxon>
    </lineage>
</organism>
<proteinExistence type="predicted"/>
<accession>A0A9P1N4V8</accession>
<evidence type="ECO:0000313" key="3">
    <source>
        <dbReference type="EMBL" id="CAI5448061.1"/>
    </source>
</evidence>
<evidence type="ECO:0000256" key="2">
    <source>
        <dbReference type="SAM" id="MobiDB-lite"/>
    </source>
</evidence>
<reference evidence="3" key="1">
    <citation type="submission" date="2022-11" db="EMBL/GenBank/DDBJ databases">
        <authorList>
            <person name="Kikuchi T."/>
        </authorList>
    </citation>
    <scope>NUCLEOTIDE SEQUENCE</scope>
    <source>
        <strain evidence="3">PS1010</strain>
    </source>
</reference>
<feature type="region of interest" description="Disordered" evidence="2">
    <location>
        <begin position="653"/>
        <end position="673"/>
    </location>
</feature>
<dbReference type="Proteomes" id="UP001152747">
    <property type="component" value="Unassembled WGS sequence"/>
</dbReference>
<feature type="coiled-coil region" evidence="1">
    <location>
        <begin position="872"/>
        <end position="903"/>
    </location>
</feature>
<dbReference type="EMBL" id="CANHGI010000004">
    <property type="protein sequence ID" value="CAI5448061.1"/>
    <property type="molecule type" value="Genomic_DNA"/>
</dbReference>
<feature type="compositionally biased region" description="Polar residues" evidence="2">
    <location>
        <begin position="555"/>
        <end position="564"/>
    </location>
</feature>
<name>A0A9P1N4V8_9PELO</name>
<evidence type="ECO:0000256" key="1">
    <source>
        <dbReference type="SAM" id="Coils"/>
    </source>
</evidence>
<evidence type="ECO:0000313" key="4">
    <source>
        <dbReference type="Proteomes" id="UP001152747"/>
    </source>
</evidence>
<protein>
    <submittedName>
        <fullName evidence="3">Uncharacterized protein</fullName>
    </submittedName>
</protein>
<gene>
    <name evidence="3" type="ORF">CAMP_LOCUS10698</name>
</gene>
<dbReference type="AlphaFoldDB" id="A0A9P1N4V8"/>